<evidence type="ECO:0000313" key="3">
    <source>
        <dbReference type="Proteomes" id="UP000800235"/>
    </source>
</evidence>
<keyword evidence="3" id="KW-1185">Reference proteome</keyword>
<proteinExistence type="predicted"/>
<organism evidence="2 3">
    <name type="scientific">Tothia fuscella</name>
    <dbReference type="NCBI Taxonomy" id="1048955"/>
    <lineage>
        <taxon>Eukaryota</taxon>
        <taxon>Fungi</taxon>
        <taxon>Dikarya</taxon>
        <taxon>Ascomycota</taxon>
        <taxon>Pezizomycotina</taxon>
        <taxon>Dothideomycetes</taxon>
        <taxon>Pleosporomycetidae</taxon>
        <taxon>Venturiales</taxon>
        <taxon>Cylindrosympodiaceae</taxon>
        <taxon>Tothia</taxon>
    </lineage>
</organism>
<feature type="region of interest" description="Disordered" evidence="1">
    <location>
        <begin position="69"/>
        <end position="122"/>
    </location>
</feature>
<dbReference type="AlphaFoldDB" id="A0A9P4TXB3"/>
<reference evidence="2" key="1">
    <citation type="journal article" date="2020" name="Stud. Mycol.">
        <title>101 Dothideomycetes genomes: a test case for predicting lifestyles and emergence of pathogens.</title>
        <authorList>
            <person name="Haridas S."/>
            <person name="Albert R."/>
            <person name="Binder M."/>
            <person name="Bloem J."/>
            <person name="Labutti K."/>
            <person name="Salamov A."/>
            <person name="Andreopoulos B."/>
            <person name="Baker S."/>
            <person name="Barry K."/>
            <person name="Bills G."/>
            <person name="Bluhm B."/>
            <person name="Cannon C."/>
            <person name="Castanera R."/>
            <person name="Culley D."/>
            <person name="Daum C."/>
            <person name="Ezra D."/>
            <person name="Gonzalez J."/>
            <person name="Henrissat B."/>
            <person name="Kuo A."/>
            <person name="Liang C."/>
            <person name="Lipzen A."/>
            <person name="Lutzoni F."/>
            <person name="Magnuson J."/>
            <person name="Mondo S."/>
            <person name="Nolan M."/>
            <person name="Ohm R."/>
            <person name="Pangilinan J."/>
            <person name="Park H.-J."/>
            <person name="Ramirez L."/>
            <person name="Alfaro M."/>
            <person name="Sun H."/>
            <person name="Tritt A."/>
            <person name="Yoshinaga Y."/>
            <person name="Zwiers L.-H."/>
            <person name="Turgeon B."/>
            <person name="Goodwin S."/>
            <person name="Spatafora J."/>
            <person name="Crous P."/>
            <person name="Grigoriev I."/>
        </authorList>
    </citation>
    <scope>NUCLEOTIDE SEQUENCE</scope>
    <source>
        <strain evidence="2">CBS 130266</strain>
    </source>
</reference>
<dbReference type="OrthoDB" id="5418774at2759"/>
<evidence type="ECO:0000256" key="1">
    <source>
        <dbReference type="SAM" id="MobiDB-lite"/>
    </source>
</evidence>
<dbReference type="Proteomes" id="UP000800235">
    <property type="component" value="Unassembled WGS sequence"/>
</dbReference>
<comment type="caution">
    <text evidence="2">The sequence shown here is derived from an EMBL/GenBank/DDBJ whole genome shotgun (WGS) entry which is preliminary data.</text>
</comment>
<protein>
    <submittedName>
        <fullName evidence="2">Uncharacterized protein</fullName>
    </submittedName>
</protein>
<accession>A0A9P4TXB3</accession>
<sequence length="122" mass="12199">MSEEDKKKAKGIAGTILDGSGNVIGGLAGTVGGVLKGVGDTTGNTVYALGSGLAQTGTGAVSGLADTAKAAGGVKTGPRKIEVRNQKQEEDVKEKLGDKKDEVEVENVGEKGGKKVEKGKSS</sequence>
<evidence type="ECO:0000313" key="2">
    <source>
        <dbReference type="EMBL" id="KAF2428677.1"/>
    </source>
</evidence>
<name>A0A9P4TXB3_9PEZI</name>
<dbReference type="EMBL" id="MU007054">
    <property type="protein sequence ID" value="KAF2428677.1"/>
    <property type="molecule type" value="Genomic_DNA"/>
</dbReference>
<gene>
    <name evidence="2" type="ORF">EJ08DRAFT_592055</name>
</gene>
<feature type="compositionally biased region" description="Basic and acidic residues" evidence="1">
    <location>
        <begin position="79"/>
        <end position="122"/>
    </location>
</feature>